<proteinExistence type="predicted"/>
<dbReference type="OrthoDB" id="10552653at2759"/>
<dbReference type="Proteomes" id="UP000189580">
    <property type="component" value="Chromosome d"/>
</dbReference>
<name>A0A167EBS4_9ASCO</name>
<organism evidence="1 2">
    <name type="scientific">Sugiyamaella lignohabitans</name>
    <dbReference type="NCBI Taxonomy" id="796027"/>
    <lineage>
        <taxon>Eukaryota</taxon>
        <taxon>Fungi</taxon>
        <taxon>Dikarya</taxon>
        <taxon>Ascomycota</taxon>
        <taxon>Saccharomycotina</taxon>
        <taxon>Dipodascomycetes</taxon>
        <taxon>Dipodascales</taxon>
        <taxon>Trichomonascaceae</taxon>
        <taxon>Sugiyamaella</taxon>
    </lineage>
</organism>
<sequence length="113" mass="11813">MGIDVSHLVLVTLGDTSDQVGDEGLNSTEGSNVLSVTVVDSKTDLLVVDLGEGNISVTEVLDKSTTGTSNGDDSGLDVDSDALRDFKDLIGLNELHFCAVMGTMSILRRSLNA</sequence>
<gene>
    <name evidence="1" type="ORF">AWJ20_4832</name>
</gene>
<dbReference type="GeneID" id="30037007"/>
<dbReference type="KEGG" id="slb:AWJ20_4832"/>
<dbReference type="RefSeq" id="XP_018736358.1">
    <property type="nucleotide sequence ID" value="XM_018881929.1"/>
</dbReference>
<dbReference type="EMBL" id="CP014502">
    <property type="protein sequence ID" value="ANB13881.1"/>
    <property type="molecule type" value="Genomic_DNA"/>
</dbReference>
<keyword evidence="2" id="KW-1185">Reference proteome</keyword>
<accession>A0A167EBS4</accession>
<protein>
    <submittedName>
        <fullName evidence="1">Uncharacterized protein</fullName>
    </submittedName>
</protein>
<reference evidence="1 2" key="1">
    <citation type="submission" date="2016-02" db="EMBL/GenBank/DDBJ databases">
        <title>Complete genome sequence and transcriptome regulation of the pentose utilising yeast Sugiyamaella lignohabitans.</title>
        <authorList>
            <person name="Bellasio M."/>
            <person name="Peymann A."/>
            <person name="Valli M."/>
            <person name="Sipitzky M."/>
            <person name="Graf A."/>
            <person name="Sauer M."/>
            <person name="Marx H."/>
            <person name="Mattanovich D."/>
        </authorList>
    </citation>
    <scope>NUCLEOTIDE SEQUENCE [LARGE SCALE GENOMIC DNA]</scope>
    <source>
        <strain evidence="1 2">CBS 10342</strain>
    </source>
</reference>
<evidence type="ECO:0000313" key="2">
    <source>
        <dbReference type="Proteomes" id="UP000189580"/>
    </source>
</evidence>
<dbReference type="AlphaFoldDB" id="A0A167EBS4"/>
<evidence type="ECO:0000313" key="1">
    <source>
        <dbReference type="EMBL" id="ANB13881.1"/>
    </source>
</evidence>